<dbReference type="AlphaFoldDB" id="A0A0E9P7B4"/>
<reference evidence="1" key="1">
    <citation type="submission" date="2014-11" db="EMBL/GenBank/DDBJ databases">
        <authorList>
            <person name="Amaro Gonzalez C."/>
        </authorList>
    </citation>
    <scope>NUCLEOTIDE SEQUENCE</scope>
</reference>
<name>A0A0E9P7B4_ANGAN</name>
<evidence type="ECO:0000313" key="1">
    <source>
        <dbReference type="EMBL" id="JAH00379.1"/>
    </source>
</evidence>
<sequence>MKHGSSFTRSENYYRLLSVLIDGENRG</sequence>
<protein>
    <submittedName>
        <fullName evidence="1">Uncharacterized protein</fullName>
    </submittedName>
</protein>
<proteinExistence type="predicted"/>
<reference evidence="1" key="2">
    <citation type="journal article" date="2015" name="Fish Shellfish Immunol.">
        <title>Early steps in the European eel (Anguilla anguilla)-Vibrio vulnificus interaction in the gills: Role of the RtxA13 toxin.</title>
        <authorList>
            <person name="Callol A."/>
            <person name="Pajuelo D."/>
            <person name="Ebbesson L."/>
            <person name="Teles M."/>
            <person name="MacKenzie S."/>
            <person name="Amaro C."/>
        </authorList>
    </citation>
    <scope>NUCLEOTIDE SEQUENCE</scope>
</reference>
<organism evidence="1">
    <name type="scientific">Anguilla anguilla</name>
    <name type="common">European freshwater eel</name>
    <name type="synonym">Muraena anguilla</name>
    <dbReference type="NCBI Taxonomy" id="7936"/>
    <lineage>
        <taxon>Eukaryota</taxon>
        <taxon>Metazoa</taxon>
        <taxon>Chordata</taxon>
        <taxon>Craniata</taxon>
        <taxon>Vertebrata</taxon>
        <taxon>Euteleostomi</taxon>
        <taxon>Actinopterygii</taxon>
        <taxon>Neopterygii</taxon>
        <taxon>Teleostei</taxon>
        <taxon>Anguilliformes</taxon>
        <taxon>Anguillidae</taxon>
        <taxon>Anguilla</taxon>
    </lineage>
</organism>
<accession>A0A0E9P7B4</accession>
<dbReference type="EMBL" id="GBXM01108198">
    <property type="protein sequence ID" value="JAH00379.1"/>
    <property type="molecule type" value="Transcribed_RNA"/>
</dbReference>